<evidence type="ECO:0000313" key="3">
    <source>
        <dbReference type="EnsemblFungi" id="PTTG_09779-t43_1-p1"/>
    </source>
</evidence>
<reference evidence="2" key="2">
    <citation type="submission" date="2016-05" db="EMBL/GenBank/DDBJ databases">
        <title>Comparative analysis highlights variable genome content of wheat rusts and divergence of the mating loci.</title>
        <authorList>
            <person name="Cuomo C.A."/>
            <person name="Bakkeren G."/>
            <person name="Szabo L."/>
            <person name="Khalil H."/>
            <person name="Joly D."/>
            <person name="Goldberg J."/>
            <person name="Young S."/>
            <person name="Zeng Q."/>
            <person name="Fellers J."/>
        </authorList>
    </citation>
    <scope>NUCLEOTIDE SEQUENCE [LARGE SCALE GENOMIC DNA]</scope>
    <source>
        <strain evidence="2">1-1 BBBD Race 1</strain>
    </source>
</reference>
<proteinExistence type="predicted"/>
<gene>
    <name evidence="2" type="ORF">PTTG_09779</name>
</gene>
<keyword evidence="4" id="KW-1185">Reference proteome</keyword>
<name>A0A0C4F9A9_PUCT1</name>
<feature type="compositionally biased region" description="Polar residues" evidence="1">
    <location>
        <begin position="93"/>
        <end position="109"/>
    </location>
</feature>
<dbReference type="EnsemblFungi" id="PTTG_09779-t43_1">
    <property type="protein sequence ID" value="PTTG_09779-t43_1-p1"/>
    <property type="gene ID" value="PTTG_09779"/>
</dbReference>
<sequence length="144" mass="15608">MDTDWCIVCDNRIHPSMPKASKVSKTSGEITEVGGSSAVQSSSSAFCSTSCLVKAYQEAELRSPSNLSPQTFNIQYPISLHSARHGSSPIPPNHQSCIKNQPKSASSDFDSQRLKTKPHERTMMSQFTFGSYGTSSLSSSESLL</sequence>
<feature type="compositionally biased region" description="Basic and acidic residues" evidence="1">
    <location>
        <begin position="110"/>
        <end position="122"/>
    </location>
</feature>
<dbReference type="AlphaFoldDB" id="A0A0C4F9A9"/>
<feature type="compositionally biased region" description="Low complexity" evidence="1">
    <location>
        <begin position="135"/>
        <end position="144"/>
    </location>
</feature>
<accession>A0A0C4F9A9</accession>
<organism evidence="2">
    <name type="scientific">Puccinia triticina (isolate 1-1 / race 1 (BBBD))</name>
    <name type="common">Brown leaf rust fungus</name>
    <dbReference type="NCBI Taxonomy" id="630390"/>
    <lineage>
        <taxon>Eukaryota</taxon>
        <taxon>Fungi</taxon>
        <taxon>Dikarya</taxon>
        <taxon>Basidiomycota</taxon>
        <taxon>Pucciniomycotina</taxon>
        <taxon>Pucciniomycetes</taxon>
        <taxon>Pucciniales</taxon>
        <taxon>Pucciniaceae</taxon>
        <taxon>Puccinia</taxon>
    </lineage>
</organism>
<reference evidence="2" key="1">
    <citation type="submission" date="2009-11" db="EMBL/GenBank/DDBJ databases">
        <authorList>
            <consortium name="The Broad Institute Genome Sequencing Platform"/>
            <person name="Ward D."/>
            <person name="Feldgarden M."/>
            <person name="Earl A."/>
            <person name="Young S.K."/>
            <person name="Zeng Q."/>
            <person name="Koehrsen M."/>
            <person name="Alvarado L."/>
            <person name="Berlin A."/>
            <person name="Bochicchio J."/>
            <person name="Borenstein D."/>
            <person name="Chapman S.B."/>
            <person name="Chen Z."/>
            <person name="Engels R."/>
            <person name="Freedman E."/>
            <person name="Gellesch M."/>
            <person name="Goldberg J."/>
            <person name="Griggs A."/>
            <person name="Gujja S."/>
            <person name="Heilman E."/>
            <person name="Heiman D."/>
            <person name="Hepburn T."/>
            <person name="Howarth C."/>
            <person name="Jen D."/>
            <person name="Larson L."/>
            <person name="Lewis B."/>
            <person name="Mehta T."/>
            <person name="Park D."/>
            <person name="Pearson M."/>
            <person name="Roberts A."/>
            <person name="Saif S."/>
            <person name="Shea T."/>
            <person name="Shenoy N."/>
            <person name="Sisk P."/>
            <person name="Stolte C."/>
            <person name="Sykes S."/>
            <person name="Thomson T."/>
            <person name="Walk T."/>
            <person name="White J."/>
            <person name="Yandava C."/>
            <person name="Izard J."/>
            <person name="Baranova O.V."/>
            <person name="Blanton J.M."/>
            <person name="Tanner A.C."/>
            <person name="Dewhirst F.E."/>
            <person name="Haas B."/>
            <person name="Nusbaum C."/>
            <person name="Birren B."/>
        </authorList>
    </citation>
    <scope>NUCLEOTIDE SEQUENCE [LARGE SCALE GENOMIC DNA]</scope>
    <source>
        <strain evidence="2">1-1 BBBD Race 1</strain>
    </source>
</reference>
<dbReference type="Proteomes" id="UP000005240">
    <property type="component" value="Unassembled WGS sequence"/>
</dbReference>
<protein>
    <submittedName>
        <fullName evidence="2 3">Uncharacterized protein</fullName>
    </submittedName>
</protein>
<feature type="compositionally biased region" description="Polar residues" evidence="1">
    <location>
        <begin position="123"/>
        <end position="134"/>
    </location>
</feature>
<evidence type="ECO:0000313" key="4">
    <source>
        <dbReference type="Proteomes" id="UP000005240"/>
    </source>
</evidence>
<dbReference type="VEuPathDB" id="FungiDB:PTTG_09779"/>
<reference evidence="3 4" key="3">
    <citation type="journal article" date="2017" name="G3 (Bethesda)">
        <title>Comparative analysis highlights variable genome content of wheat rusts and divergence of the mating loci.</title>
        <authorList>
            <person name="Cuomo C.A."/>
            <person name="Bakkeren G."/>
            <person name="Khalil H.B."/>
            <person name="Panwar V."/>
            <person name="Joly D."/>
            <person name="Linning R."/>
            <person name="Sakthikumar S."/>
            <person name="Song X."/>
            <person name="Adiconis X."/>
            <person name="Fan L."/>
            <person name="Goldberg J.M."/>
            <person name="Levin J.Z."/>
            <person name="Young S."/>
            <person name="Zeng Q."/>
            <person name="Anikster Y."/>
            <person name="Bruce M."/>
            <person name="Wang M."/>
            <person name="Yin C."/>
            <person name="McCallum B."/>
            <person name="Szabo L.J."/>
            <person name="Hulbert S."/>
            <person name="Chen X."/>
            <person name="Fellers J.P."/>
        </authorList>
    </citation>
    <scope>NUCLEOTIDE SEQUENCE</scope>
    <source>
        <strain evidence="3">isolate 1-1 / race 1 (BBBD)</strain>
        <strain evidence="4">Isolate 1-1 / race 1 (BBBD)</strain>
    </source>
</reference>
<evidence type="ECO:0000313" key="2">
    <source>
        <dbReference type="EMBL" id="OAV96986.1"/>
    </source>
</evidence>
<dbReference type="OrthoDB" id="2507433at2759"/>
<dbReference type="OMA" id="HERTMMS"/>
<evidence type="ECO:0000256" key="1">
    <source>
        <dbReference type="SAM" id="MobiDB-lite"/>
    </source>
</evidence>
<feature type="region of interest" description="Disordered" evidence="1">
    <location>
        <begin position="83"/>
        <end position="144"/>
    </location>
</feature>
<reference evidence="3" key="4">
    <citation type="submission" date="2025-05" db="UniProtKB">
        <authorList>
            <consortium name="EnsemblFungi"/>
        </authorList>
    </citation>
    <scope>IDENTIFICATION</scope>
    <source>
        <strain evidence="3">isolate 1-1 / race 1 (BBBD)</strain>
    </source>
</reference>
<dbReference type="EMBL" id="ADAS02000016">
    <property type="protein sequence ID" value="OAV96986.1"/>
    <property type="molecule type" value="Genomic_DNA"/>
</dbReference>